<dbReference type="GO" id="GO:0006865">
    <property type="term" value="P:amino acid transport"/>
    <property type="evidence" value="ECO:0007669"/>
    <property type="project" value="InterPro"/>
</dbReference>
<evidence type="ECO:0000256" key="1">
    <source>
        <dbReference type="ARBA" id="ARBA00004651"/>
    </source>
</evidence>
<feature type="transmembrane region" description="Helical" evidence="6">
    <location>
        <begin position="67"/>
        <end position="85"/>
    </location>
</feature>
<feature type="transmembrane region" description="Helical" evidence="6">
    <location>
        <begin position="6"/>
        <end position="26"/>
    </location>
</feature>
<reference evidence="7 8" key="1">
    <citation type="journal article" date="2016" name="Nat. Commun.">
        <title>Thousands of microbial genomes shed light on interconnected biogeochemical processes in an aquifer system.</title>
        <authorList>
            <person name="Anantharaman K."/>
            <person name="Brown C.T."/>
            <person name="Hug L.A."/>
            <person name="Sharon I."/>
            <person name="Castelle C.J."/>
            <person name="Probst A.J."/>
            <person name="Thomas B.C."/>
            <person name="Singh A."/>
            <person name="Wilkins M.J."/>
            <person name="Karaoz U."/>
            <person name="Brodie E.L."/>
            <person name="Williams K.H."/>
            <person name="Hubbard S.S."/>
            <person name="Banfield J.F."/>
        </authorList>
    </citation>
    <scope>NUCLEOTIDE SEQUENCE [LARGE SCALE GENOMIC DNA]</scope>
</reference>
<feature type="transmembrane region" description="Helical" evidence="6">
    <location>
        <begin position="173"/>
        <end position="194"/>
    </location>
</feature>
<keyword evidence="2" id="KW-1003">Cell membrane</keyword>
<gene>
    <name evidence="7" type="ORF">A3J04_02045</name>
</gene>
<name>A0A1G2H1Z5_9BACT</name>
<dbReference type="GO" id="GO:0005886">
    <property type="term" value="C:plasma membrane"/>
    <property type="evidence" value="ECO:0007669"/>
    <property type="project" value="UniProtKB-SubCell"/>
</dbReference>
<dbReference type="InterPro" id="IPR001123">
    <property type="entry name" value="LeuE-type"/>
</dbReference>
<dbReference type="Proteomes" id="UP000177954">
    <property type="component" value="Unassembled WGS sequence"/>
</dbReference>
<keyword evidence="5 6" id="KW-0472">Membrane</keyword>
<protein>
    <recommendedName>
        <fullName evidence="9">Lysine transporter LysE</fullName>
    </recommendedName>
</protein>
<evidence type="ECO:0000313" key="8">
    <source>
        <dbReference type="Proteomes" id="UP000177954"/>
    </source>
</evidence>
<feature type="transmembrane region" description="Helical" evidence="6">
    <location>
        <begin position="106"/>
        <end position="125"/>
    </location>
</feature>
<evidence type="ECO:0000313" key="7">
    <source>
        <dbReference type="EMBL" id="OGZ56492.1"/>
    </source>
</evidence>
<dbReference type="STRING" id="1802129.A3J04_02045"/>
<evidence type="ECO:0000256" key="6">
    <source>
        <dbReference type="SAM" id="Phobius"/>
    </source>
</evidence>
<evidence type="ECO:0000256" key="3">
    <source>
        <dbReference type="ARBA" id="ARBA00022692"/>
    </source>
</evidence>
<comment type="caution">
    <text evidence="7">The sequence shown here is derived from an EMBL/GenBank/DDBJ whole genome shotgun (WGS) entry which is preliminary data.</text>
</comment>
<comment type="subcellular location">
    <subcellularLocation>
        <location evidence="1">Cell membrane</location>
        <topology evidence="1">Multi-pass membrane protein</topology>
    </subcellularLocation>
</comment>
<sequence length="197" mass="21797">MELLVEAFLLGLVGGAIPGPILTGTFTEILKSGFLKGCRVIILAFIAETIGALIALYVLYTLGLSKLAIQVISVGGSLVLFWLAFEVWKIHAINIEAKQILSFPKILLLTALNSGYWIFWITVGIPKALSLDQKLMGGKFLFLFLFELAWLVMTFTLAFIFFRFRPLLQRKSLVSATFKILALVLVLLGIKTLIGVF</sequence>
<dbReference type="AlphaFoldDB" id="A0A1G2H1Z5"/>
<feature type="transmembrane region" description="Helical" evidence="6">
    <location>
        <begin position="140"/>
        <end position="161"/>
    </location>
</feature>
<feature type="transmembrane region" description="Helical" evidence="6">
    <location>
        <begin position="38"/>
        <end position="61"/>
    </location>
</feature>
<keyword evidence="3 6" id="KW-0812">Transmembrane</keyword>
<evidence type="ECO:0000256" key="5">
    <source>
        <dbReference type="ARBA" id="ARBA00023136"/>
    </source>
</evidence>
<keyword evidence="4 6" id="KW-1133">Transmembrane helix</keyword>
<dbReference type="EMBL" id="MHNZ01000015">
    <property type="protein sequence ID" value="OGZ56492.1"/>
    <property type="molecule type" value="Genomic_DNA"/>
</dbReference>
<dbReference type="Pfam" id="PF01810">
    <property type="entry name" value="LysE"/>
    <property type="match status" value="1"/>
</dbReference>
<accession>A0A1G2H1Z5</accession>
<evidence type="ECO:0000256" key="4">
    <source>
        <dbReference type="ARBA" id="ARBA00022989"/>
    </source>
</evidence>
<organism evidence="7 8">
    <name type="scientific">Candidatus Ryanbacteria bacterium RIFCSPLOWO2_02_FULL_47_14</name>
    <dbReference type="NCBI Taxonomy" id="1802129"/>
    <lineage>
        <taxon>Bacteria</taxon>
        <taxon>Candidatus Ryaniibacteriota</taxon>
    </lineage>
</organism>
<evidence type="ECO:0008006" key="9">
    <source>
        <dbReference type="Google" id="ProtNLM"/>
    </source>
</evidence>
<evidence type="ECO:0000256" key="2">
    <source>
        <dbReference type="ARBA" id="ARBA00022475"/>
    </source>
</evidence>
<proteinExistence type="predicted"/>